<dbReference type="CDD" id="cd00093">
    <property type="entry name" value="HTH_XRE"/>
    <property type="match status" value="1"/>
</dbReference>
<protein>
    <submittedName>
        <fullName evidence="1">Helix-turn-helix transcriptional regulator</fullName>
    </submittedName>
</protein>
<proteinExistence type="predicted"/>
<evidence type="ECO:0000313" key="2">
    <source>
        <dbReference type="Proteomes" id="UP001385389"/>
    </source>
</evidence>
<evidence type="ECO:0000313" key="1">
    <source>
        <dbReference type="EMBL" id="WWX21670.1"/>
    </source>
</evidence>
<dbReference type="InterPro" id="IPR001387">
    <property type="entry name" value="Cro/C1-type_HTH"/>
</dbReference>
<dbReference type="RefSeq" id="WP_338667333.1">
    <property type="nucleotide sequence ID" value="NZ_CP146609.1"/>
</dbReference>
<dbReference type="Proteomes" id="UP001385389">
    <property type="component" value="Chromosome"/>
</dbReference>
<sequence length="301" mass="35088">MEDLKWLLMLLFSGIGNRFLGKRDKNSKKQSVVADSVQPPKKQESQTESQMISLRLIRAVELMNKSNNGYKFLTIPKVAELLSLPRVSQFENVLLGKEEASIDLLKSFSSFFGVNYDWLLEGKGEPFSNPLRRIHDPFDLMDWLQRNPYEYVFFVRSKSSFGEYGIVIKLNEYRYITVDSWWALGARSGEGSYQVYSLYQLIGELKLSGARCCSFDFEEELFWDLLNGKHYPKTYLSPMKHNSFWWDDFTDISGYYPCASGYLEAYGENFVRGQRMVRYFIKEKGYKEYSVHNLAWGKTAA</sequence>
<organism evidence="1 2">
    <name type="scientific">Pseudodesulfovibrio methanolicus</name>
    <dbReference type="NCBI Taxonomy" id="3126690"/>
    <lineage>
        <taxon>Bacteria</taxon>
        <taxon>Pseudomonadati</taxon>
        <taxon>Thermodesulfobacteriota</taxon>
        <taxon>Desulfovibrionia</taxon>
        <taxon>Desulfovibrionales</taxon>
        <taxon>Desulfovibrionaceae</taxon>
    </lineage>
</organism>
<name>A0ABZ2ISJ1_9BACT</name>
<keyword evidence="2" id="KW-1185">Reference proteome</keyword>
<reference evidence="1 2" key="1">
    <citation type="submission" date="2024-03" db="EMBL/GenBank/DDBJ databases">
        <title>Phenotype and Genome Characterization of a Sulfate-Reducing Bacterium Pseudodesulfovibrio sp. strain 5S69, isolated from Petroleum Reservoir in Tatarstan (Russia).</title>
        <authorList>
            <person name="Bidzhieva S.K."/>
            <person name="Kadnikov V."/>
            <person name="Tourova T.P."/>
            <person name="Samigullina S.R."/>
            <person name="Sokolova D.S."/>
            <person name="Poltaraus A.B."/>
            <person name="Avtukh A.N."/>
            <person name="Tereshina V.M."/>
            <person name="Mardanov A.V."/>
            <person name="Nazina T.N."/>
        </authorList>
    </citation>
    <scope>NUCLEOTIDE SEQUENCE [LARGE SCALE GENOMIC DNA]</scope>
    <source>
        <strain evidence="1 2">5S69</strain>
    </source>
</reference>
<accession>A0ABZ2ISJ1</accession>
<dbReference type="EMBL" id="CP146609">
    <property type="protein sequence ID" value="WWX21670.1"/>
    <property type="molecule type" value="Genomic_DNA"/>
</dbReference>
<gene>
    <name evidence="1" type="ORF">V8V93_14630</name>
</gene>